<comment type="caution">
    <text evidence="1">The sequence shown here is derived from an EMBL/GenBank/DDBJ whole genome shotgun (WGS) entry which is preliminary data.</text>
</comment>
<dbReference type="EMBL" id="RDQH01000342">
    <property type="protein sequence ID" value="RXH71458.1"/>
    <property type="molecule type" value="Genomic_DNA"/>
</dbReference>
<evidence type="ECO:0000313" key="1">
    <source>
        <dbReference type="EMBL" id="RXH71458.1"/>
    </source>
</evidence>
<gene>
    <name evidence="1" type="ORF">DVH24_018813</name>
</gene>
<reference evidence="1 2" key="1">
    <citation type="submission" date="2018-10" db="EMBL/GenBank/DDBJ databases">
        <title>A high-quality apple genome assembly.</title>
        <authorList>
            <person name="Hu J."/>
        </authorList>
    </citation>
    <scope>NUCLEOTIDE SEQUENCE [LARGE SCALE GENOMIC DNA]</scope>
    <source>
        <strain evidence="2">cv. HFTH1</strain>
        <tissue evidence="1">Young leaf</tissue>
    </source>
</reference>
<evidence type="ECO:0000313" key="2">
    <source>
        <dbReference type="Proteomes" id="UP000290289"/>
    </source>
</evidence>
<accession>A0A498HIY9</accession>
<keyword evidence="2" id="KW-1185">Reference proteome</keyword>
<dbReference type="Proteomes" id="UP000290289">
    <property type="component" value="Chromosome 16"/>
</dbReference>
<protein>
    <submittedName>
        <fullName evidence="1">Uncharacterized protein</fullName>
    </submittedName>
</protein>
<dbReference type="AlphaFoldDB" id="A0A498HIY9"/>
<sequence length="75" mass="8912">MSHKTASSPKFAFIFMHVHHKAFWELIGFGFHQNSKVKQVRVRDISGWHEAFWELTGFEFHRNSEVKRVRARAIS</sequence>
<proteinExistence type="predicted"/>
<name>A0A498HIY9_MALDO</name>
<organism evidence="1 2">
    <name type="scientific">Malus domestica</name>
    <name type="common">Apple</name>
    <name type="synonym">Pyrus malus</name>
    <dbReference type="NCBI Taxonomy" id="3750"/>
    <lineage>
        <taxon>Eukaryota</taxon>
        <taxon>Viridiplantae</taxon>
        <taxon>Streptophyta</taxon>
        <taxon>Embryophyta</taxon>
        <taxon>Tracheophyta</taxon>
        <taxon>Spermatophyta</taxon>
        <taxon>Magnoliopsida</taxon>
        <taxon>eudicotyledons</taxon>
        <taxon>Gunneridae</taxon>
        <taxon>Pentapetalae</taxon>
        <taxon>rosids</taxon>
        <taxon>fabids</taxon>
        <taxon>Rosales</taxon>
        <taxon>Rosaceae</taxon>
        <taxon>Amygdaloideae</taxon>
        <taxon>Maleae</taxon>
        <taxon>Malus</taxon>
    </lineage>
</organism>